<dbReference type="Pfam" id="PF07159">
    <property type="entry name" value="CYRIA-B_Rac1-bd"/>
    <property type="match status" value="1"/>
</dbReference>
<reference evidence="2" key="1">
    <citation type="journal article" date="2013" name="Genome Biol.">
        <title>Draft genome of the mountain pine beetle, Dendroctonus ponderosae Hopkins, a major forest pest.</title>
        <authorList>
            <person name="Keeling C.I."/>
            <person name="Yuen M.M."/>
            <person name="Liao N.Y."/>
            <person name="Docking T.R."/>
            <person name="Chan S.K."/>
            <person name="Taylor G.A."/>
            <person name="Palmquist D.L."/>
            <person name="Jackman S.D."/>
            <person name="Nguyen A."/>
            <person name="Li M."/>
            <person name="Henderson H."/>
            <person name="Janes J.K."/>
            <person name="Zhao Y."/>
            <person name="Pandoh P."/>
            <person name="Moore R."/>
            <person name="Sperling F.A."/>
            <person name="Huber D.P."/>
            <person name="Birol I."/>
            <person name="Jones S.J."/>
            <person name="Bohlmann J."/>
        </authorList>
    </citation>
    <scope>NUCLEOTIDE SEQUENCE</scope>
</reference>
<dbReference type="Pfam" id="PF05994">
    <property type="entry name" value="FragX_IP"/>
    <property type="match status" value="1"/>
</dbReference>
<dbReference type="InterPro" id="IPR009828">
    <property type="entry name" value="CYRIA/CYRIB_Rac1-bd"/>
</dbReference>
<dbReference type="EMBL" id="KB741077">
    <property type="protein sequence ID" value="ENN74156.1"/>
    <property type="molecule type" value="Genomic_DNA"/>
</dbReference>
<dbReference type="OMA" id="DQPNRVE"/>
<dbReference type="GO" id="GO:0005737">
    <property type="term" value="C:cytoplasm"/>
    <property type="evidence" value="ECO:0007669"/>
    <property type="project" value="UniProtKB-ARBA"/>
</dbReference>
<organism evidence="2">
    <name type="scientific">Dendroctonus ponderosae</name>
    <name type="common">Mountain pine beetle</name>
    <dbReference type="NCBI Taxonomy" id="77166"/>
    <lineage>
        <taxon>Eukaryota</taxon>
        <taxon>Metazoa</taxon>
        <taxon>Ecdysozoa</taxon>
        <taxon>Arthropoda</taxon>
        <taxon>Hexapoda</taxon>
        <taxon>Insecta</taxon>
        <taxon>Pterygota</taxon>
        <taxon>Neoptera</taxon>
        <taxon>Endopterygota</taxon>
        <taxon>Coleoptera</taxon>
        <taxon>Polyphaga</taxon>
        <taxon>Cucujiformia</taxon>
        <taxon>Curculionidae</taxon>
        <taxon>Scolytinae</taxon>
        <taxon>Dendroctonus</taxon>
    </lineage>
</organism>
<name>N6U0N1_DENPD</name>
<dbReference type="GO" id="GO:0031267">
    <property type="term" value="F:small GTPase binding"/>
    <property type="evidence" value="ECO:0007669"/>
    <property type="project" value="InterPro"/>
</dbReference>
<evidence type="ECO:0000313" key="2">
    <source>
        <dbReference type="EMBL" id="ENN74156.1"/>
    </source>
</evidence>
<evidence type="ECO:0000256" key="1">
    <source>
        <dbReference type="ARBA" id="ARBA00025790"/>
    </source>
</evidence>
<protein>
    <submittedName>
        <fullName evidence="2">Uncharacterized protein</fullName>
    </submittedName>
</protein>
<feature type="non-terminal residue" evidence="2">
    <location>
        <position position="1"/>
    </location>
</feature>
<proteinExistence type="inferred from homology"/>
<dbReference type="HOGENOM" id="CLU_002688_2_1_1"/>
<accession>N6U0N1</accession>
<sequence length="1301" mass="151503">MAGTERVSMHDAVSNVDVLDELPLPDEQPCIEAQPCSVVYQANFDTNFEDRNGFVTGIAKYIEEATVHAGLNELLDEGQEHAVMLYTWRCCSRAIPQPKSNEQPNRVEIYEKTVEVLAPEVNKLLNFMYFQRKAIEKFSHEVKRLCHTEKRKDFVSEAYLLTLGKFINMFAVLDELKNMKSSVKNDYSTYRRLAPFQIINFSLCIRAAQFLKVMSDSQTLQESQNLSMFLATQNKIRDTVKENLEKVPGYEELLADVVNICVHMFESKMYLTPSEKHMLVKVMGFGLFLMDNDTWNINKLDQKKKLRLDRIDRIFKNLEVVPLFGDMQIAPFNYIKRSKHFDASKWPLSSSQTPSPQADLMVHLPQIREDHVKYISELARYSNEVTTTYKESGTEEENKDTADLALRGLQLLSEWTSVVTELYSWKLLHPTDHHQNKECPKEAEEYERATRYNYTEEEKFALIEVIAMIKGLQVLMARMETVFTDAIRRHIYAELQVFVQLSLREPLRKAVKNKKDLIRSIIMSVRETCADWHSRIDPNHDPALKGKKDPDNGFNLKILERNVGPSSTQLYMVRTMLECLISEKSGGRKTLRKDIDGSYLVQIDQFHKTSFYWNYMLSFSEFLQKCCDLSQLWYREFYLEMTMGRRINKCTVRHHHNEECNDLITMEKRIQFPIDMSMPWILTDHILKTKEPSMMEYVLYPLDLYNDSALYALTIFRKQFLYDEVEAEVNLCFDQFVFKLSEQIFAYYKQLAASIFLDKRFRVECAAIGAYLLPYPRANRYETLLKQRHVQLLGRSIDLNKLITQRINADMQKSLDFAISKFEAGDITGVVELDGLLQVNRLCHKLLSKLLALDDFDSMFREANHNVLAPYGRITLHVFWELNYDFLPNYVYNAATNRFTKYKGIAFCQAVTRDRPPQMSHHYLWGTKQLNLAYTTQYSQYFGFVGPQHFHTMCKLLGYQGIAVVMEELLKIVKSLIQGTLLQFTKALMEDAMPKILKLPRYVYGSNGVLGYYHAHLSDVVQYPDARTELFHNYREFGNIILFCLLMEQALSQEEVCDLLQAAPFQNILPRPFCKEGEKLENKQKRLEIKFAALQIVPNIEKLGTAKQAMISREGDLLTRERLCCGLSIFEVVLNRLKSFLDDPIWVGPPPVNGVMNVDECSEFHRLWSALQFVYCIPVTENELTVEEMFGEGLHWAGCTMIVLLGQQRRFEALDFCYHILRVQRVDMKDEVVKHIDLKRMCDRIRRFQVLNSQIFAILNKFLKSGENDELSVEHVRCFPPPIHPSLGAQQHYHAPDHVRP</sequence>
<dbReference type="OrthoDB" id="10265867at2759"/>
<dbReference type="PANTHER" id="PTHR12195">
    <property type="entry name" value="CYTOPLASMIC FMR1-INTERACTING PROTEIN-RELATED"/>
    <property type="match status" value="1"/>
</dbReference>
<gene>
    <name evidence="2" type="ORF">YQE_09129</name>
</gene>
<comment type="similarity">
    <text evidence="1">Belongs to the CYFIP family.</text>
</comment>
<dbReference type="PRINTS" id="PR01698">
    <property type="entry name" value="CYTOFMRPINTP"/>
</dbReference>
<dbReference type="PIRSF" id="PIRSF008153">
    <property type="entry name" value="FMR1_interacting"/>
    <property type="match status" value="1"/>
</dbReference>
<dbReference type="InterPro" id="IPR008081">
    <property type="entry name" value="Cytoplasmic_FMR1-int"/>
</dbReference>
<dbReference type="GO" id="GO:0030833">
    <property type="term" value="P:regulation of actin filament polymerization"/>
    <property type="evidence" value="ECO:0007669"/>
    <property type="project" value="InterPro"/>
</dbReference>